<dbReference type="GO" id="GO:0097363">
    <property type="term" value="F:protein O-acetylglucosaminyltransferase activity"/>
    <property type="evidence" value="ECO:0007669"/>
    <property type="project" value="UniProtKB-EC"/>
</dbReference>
<reference evidence="10" key="1">
    <citation type="submission" date="2016-10" db="EMBL/GenBank/DDBJ databases">
        <authorList>
            <person name="Varghese N."/>
            <person name="Submissions S."/>
        </authorList>
    </citation>
    <scope>NUCLEOTIDE SEQUENCE [LARGE SCALE GENOMIC DNA]</scope>
    <source>
        <strain evidence="10">930I</strain>
    </source>
</reference>
<dbReference type="RefSeq" id="WP_092619402.1">
    <property type="nucleotide sequence ID" value="NZ_FNCV01000006.1"/>
</dbReference>
<evidence type="ECO:0000313" key="9">
    <source>
        <dbReference type="EMBL" id="SDH35282.1"/>
    </source>
</evidence>
<keyword evidence="7" id="KW-0802">TPR repeat</keyword>
<evidence type="ECO:0000256" key="2">
    <source>
        <dbReference type="ARBA" id="ARBA00005386"/>
    </source>
</evidence>
<feature type="domain" description="O-GlcNAc transferase C-terminal" evidence="8">
    <location>
        <begin position="653"/>
        <end position="833"/>
    </location>
</feature>
<evidence type="ECO:0000256" key="6">
    <source>
        <dbReference type="ARBA" id="ARBA00022737"/>
    </source>
</evidence>
<evidence type="ECO:0000259" key="8">
    <source>
        <dbReference type="Pfam" id="PF13844"/>
    </source>
</evidence>
<dbReference type="Pfam" id="PF13428">
    <property type="entry name" value="TPR_14"/>
    <property type="match status" value="1"/>
</dbReference>
<dbReference type="STRING" id="83401.SAMN05421742_10693"/>
<keyword evidence="6" id="KW-0677">Repeat</keyword>
<proteinExistence type="inferred from homology"/>
<dbReference type="SUPFAM" id="SSF53756">
    <property type="entry name" value="UDP-Glycosyltransferase/glycogen phosphorylase"/>
    <property type="match status" value="1"/>
</dbReference>
<comment type="similarity">
    <text evidence="2">Belongs to the glycosyltransferase 41 family. O-GlcNAc transferase subfamily.</text>
</comment>
<dbReference type="InterPro" id="IPR011990">
    <property type="entry name" value="TPR-like_helical_dom_sf"/>
</dbReference>
<dbReference type="InterPro" id="IPR029489">
    <property type="entry name" value="OGT/SEC/SPY_C"/>
</dbReference>
<name>A0A1G8BQ11_9PROT</name>
<evidence type="ECO:0000256" key="7">
    <source>
        <dbReference type="ARBA" id="ARBA00022803"/>
    </source>
</evidence>
<sequence length="877" mass="93081">MDTPPPDAADGPDLAARYAARAAQALEAGDPTQALFLAEAARDLDDGRLPPWLISASACRLLGRLEEAAEHLERAVALAPEQPGVRAMAGLMAHRLGRPAVARPHLERALALDPRQGAVRSALALILAAADQPRAADDLLAEGLGLSPDDPDLLCNLATLRAGQGDPAAARTLLERALAAAPGHVEVLVNLGLRLLDDAPDVAARERGARLLEEAATLAPNRPEVLGAWATALRRLGRAEAAVAVLGRAVEMAPDDPGARNNLALARLDAGQAEAAEADLRHALTLAGARGEAGTLIASNLGMLLCRLGRLQESIAWLRALLKTAPDCLDGAINLGNALLQDGQLAAAEDLFQELAERHPEHPTPRLGLANLAWEGHRYGAAVRHGRAARRLAPDNPNILNSLGVTLKDMGSPAEAFALCRRAVALCPVPADRQDYLSNALYSWQYRADASAATVAAVHGAAAPVFESGRPDPARPHLNSPDPERRLRVGYFSADFRAHAVAFFLQGVLAGHRAEQVEVFAYSATVKPDAITARLKADCDHWREVTGLGPRALADLAVADGLDIAVDLAGHTAGNLLPALALRPAPLVLSWIGYPGTTGLQAVDYRLSDARADPPDDPWPGSEKVLRLPDCFHLYTPEADLPPVAPAPCRTRRAVTFCSFNNLAKVTDQVIAAWGRILAALPEARLLIKCKQFKDPELVAATVDRLVAAGAGAGQVEPVTYAANLDAHLAIYGFADLGLDTFPYNGTTTTCEAMWMGVPVLSLAGDRHAGRVGASLLEAVGLADHLLADDVDDYVARAIALGRDLERLAGWRDTLRQRFAASPLCDRARFVEHLEAAYRHIWGDWCARVAAHGPTHQWLPPDLLAQPAWPDTAEGGA</sequence>
<dbReference type="EMBL" id="FNCV01000006">
    <property type="protein sequence ID" value="SDH35282.1"/>
    <property type="molecule type" value="Genomic_DNA"/>
</dbReference>
<dbReference type="PANTHER" id="PTHR44835:SF1">
    <property type="entry name" value="PROTEIN O-GLCNAC TRANSFERASE"/>
    <property type="match status" value="1"/>
</dbReference>
<dbReference type="AlphaFoldDB" id="A0A1G8BQ11"/>
<dbReference type="Pfam" id="PF13844">
    <property type="entry name" value="Glyco_transf_41"/>
    <property type="match status" value="2"/>
</dbReference>
<evidence type="ECO:0000256" key="3">
    <source>
        <dbReference type="ARBA" id="ARBA00011970"/>
    </source>
</evidence>
<dbReference type="Gene3D" id="3.40.50.2000">
    <property type="entry name" value="Glycogen Phosphorylase B"/>
    <property type="match status" value="1"/>
</dbReference>
<dbReference type="OrthoDB" id="146908at2"/>
<organism evidence="9 10">
    <name type="scientific">Roseospirillum parvum</name>
    <dbReference type="NCBI Taxonomy" id="83401"/>
    <lineage>
        <taxon>Bacteria</taxon>
        <taxon>Pseudomonadati</taxon>
        <taxon>Pseudomonadota</taxon>
        <taxon>Alphaproteobacteria</taxon>
        <taxon>Rhodospirillales</taxon>
        <taxon>Rhodospirillaceae</taxon>
        <taxon>Roseospirillum</taxon>
    </lineage>
</organism>
<dbReference type="SMART" id="SM00028">
    <property type="entry name" value="TPR"/>
    <property type="match status" value="11"/>
</dbReference>
<evidence type="ECO:0000256" key="5">
    <source>
        <dbReference type="ARBA" id="ARBA00022679"/>
    </source>
</evidence>
<evidence type="ECO:0000256" key="4">
    <source>
        <dbReference type="ARBA" id="ARBA00022676"/>
    </source>
</evidence>
<keyword evidence="4" id="KW-0328">Glycosyltransferase</keyword>
<dbReference type="Pfam" id="PF13432">
    <property type="entry name" value="TPR_16"/>
    <property type="match status" value="4"/>
</dbReference>
<dbReference type="Gene3D" id="3.40.50.11380">
    <property type="match status" value="1"/>
</dbReference>
<dbReference type="Pfam" id="PF13181">
    <property type="entry name" value="TPR_8"/>
    <property type="match status" value="1"/>
</dbReference>
<dbReference type="SUPFAM" id="SSF48452">
    <property type="entry name" value="TPR-like"/>
    <property type="match status" value="2"/>
</dbReference>
<evidence type="ECO:0000313" key="10">
    <source>
        <dbReference type="Proteomes" id="UP000217076"/>
    </source>
</evidence>
<protein>
    <recommendedName>
        <fullName evidence="3">protein O-GlcNAc transferase</fullName>
        <ecNumber evidence="3">2.4.1.255</ecNumber>
    </recommendedName>
</protein>
<dbReference type="PANTHER" id="PTHR44835">
    <property type="entry name" value="UDP-N-ACETYLGLUCOSAMINE--PEPTIDE N-ACETYLGLUCOSAMINYLTRANSFERASE SPINDLY-RELATED"/>
    <property type="match status" value="1"/>
</dbReference>
<evidence type="ECO:0000256" key="1">
    <source>
        <dbReference type="ARBA" id="ARBA00004922"/>
    </source>
</evidence>
<comment type="pathway">
    <text evidence="1">Protein modification; protein glycosylation.</text>
</comment>
<dbReference type="Proteomes" id="UP000217076">
    <property type="component" value="Unassembled WGS sequence"/>
</dbReference>
<accession>A0A1G8BQ11</accession>
<keyword evidence="10" id="KW-1185">Reference proteome</keyword>
<keyword evidence="5 9" id="KW-0808">Transferase</keyword>
<dbReference type="InterPro" id="IPR051939">
    <property type="entry name" value="Glycosyltr_41/O-GlcNAc_trsf"/>
</dbReference>
<gene>
    <name evidence="9" type="ORF">SAMN05421742_10693</name>
</gene>
<dbReference type="EC" id="2.4.1.255" evidence="3"/>
<dbReference type="InterPro" id="IPR019734">
    <property type="entry name" value="TPR_rpt"/>
</dbReference>
<feature type="domain" description="O-GlcNAc transferase C-terminal" evidence="8">
    <location>
        <begin position="483"/>
        <end position="633"/>
    </location>
</feature>
<dbReference type="Gene3D" id="1.25.40.10">
    <property type="entry name" value="Tetratricopeptide repeat domain"/>
    <property type="match status" value="3"/>
</dbReference>